<dbReference type="InterPro" id="IPR025827">
    <property type="entry name" value="Zn_ribbon_recom_dom"/>
</dbReference>
<evidence type="ECO:0000256" key="4">
    <source>
        <dbReference type="SAM" id="MobiDB-lite"/>
    </source>
</evidence>
<evidence type="ECO:0000259" key="5">
    <source>
        <dbReference type="Pfam" id="PF13408"/>
    </source>
</evidence>
<keyword evidence="3" id="KW-0175">Coiled coil</keyword>
<accession>A0A6J4U7G0</accession>
<keyword evidence="1" id="KW-0238">DNA-binding</keyword>
<keyword evidence="2" id="KW-0233">DNA recombination</keyword>
<evidence type="ECO:0000256" key="1">
    <source>
        <dbReference type="ARBA" id="ARBA00023125"/>
    </source>
</evidence>
<dbReference type="Pfam" id="PF13408">
    <property type="entry name" value="Zn_ribbon_recom"/>
    <property type="match status" value="1"/>
</dbReference>
<dbReference type="AlphaFoldDB" id="A0A6J4U7G0"/>
<reference evidence="6" key="1">
    <citation type="submission" date="2020-02" db="EMBL/GenBank/DDBJ databases">
        <authorList>
            <person name="Meier V. D."/>
        </authorList>
    </citation>
    <scope>NUCLEOTIDE SEQUENCE</scope>
    <source>
        <strain evidence="6">AVDCRST_MAG59</strain>
    </source>
</reference>
<evidence type="ECO:0000256" key="2">
    <source>
        <dbReference type="ARBA" id="ARBA00023172"/>
    </source>
</evidence>
<dbReference type="GO" id="GO:0000150">
    <property type="term" value="F:DNA strand exchange activity"/>
    <property type="evidence" value="ECO:0007669"/>
    <property type="project" value="TreeGrafter"/>
</dbReference>
<dbReference type="EMBL" id="CADCWF010000043">
    <property type="protein sequence ID" value="CAA9541019.1"/>
    <property type="molecule type" value="Genomic_DNA"/>
</dbReference>
<organism evidence="6">
    <name type="scientific">uncultured Thermomicrobiales bacterium</name>
    <dbReference type="NCBI Taxonomy" id="1645740"/>
    <lineage>
        <taxon>Bacteria</taxon>
        <taxon>Pseudomonadati</taxon>
        <taxon>Thermomicrobiota</taxon>
        <taxon>Thermomicrobia</taxon>
        <taxon>Thermomicrobiales</taxon>
        <taxon>environmental samples</taxon>
    </lineage>
</organism>
<dbReference type="PANTHER" id="PTHR30461:SF2">
    <property type="entry name" value="SERINE RECOMBINASE PINE-RELATED"/>
    <property type="match status" value="1"/>
</dbReference>
<proteinExistence type="predicted"/>
<evidence type="ECO:0000256" key="3">
    <source>
        <dbReference type="SAM" id="Coils"/>
    </source>
</evidence>
<feature type="coiled-coil region" evidence="3">
    <location>
        <begin position="124"/>
        <end position="151"/>
    </location>
</feature>
<gene>
    <name evidence="6" type="ORF">AVDCRST_MAG59-834</name>
</gene>
<sequence length="263" mass="30108">MLLEDVAPPLVSDETWQAVQQRISSNQLAAYRNNRKADDTLLRGGHVLWGYCDRPMHVFRHDGTIYDRCTQTNRDRHGCPAHRILARIIDNAVWSKVEDILTKPEIFSREVAKLRREDRVSADIKAVDRRITEVERRRANLARRVAAIDDDEIVAPLLAEMKQLGDQTGRLRSERGDLETEQENWRGIEQRLDDLEYWCRVQAENLSGLDYAQKRFALFALGGGADLALRPRPSLRDQDAGRSPGRRASEPVGCGQRGTTRWL</sequence>
<name>A0A6J4U7G0_9BACT</name>
<feature type="domain" description="Recombinase zinc beta ribbon" evidence="5">
    <location>
        <begin position="50"/>
        <end position="97"/>
    </location>
</feature>
<feature type="region of interest" description="Disordered" evidence="4">
    <location>
        <begin position="230"/>
        <end position="263"/>
    </location>
</feature>
<dbReference type="PANTHER" id="PTHR30461">
    <property type="entry name" value="DNA-INVERTASE FROM LAMBDOID PROPHAGE"/>
    <property type="match status" value="1"/>
</dbReference>
<evidence type="ECO:0000313" key="6">
    <source>
        <dbReference type="EMBL" id="CAA9541019.1"/>
    </source>
</evidence>
<protein>
    <recommendedName>
        <fullName evidence="5">Recombinase zinc beta ribbon domain-containing protein</fullName>
    </recommendedName>
</protein>
<dbReference type="InterPro" id="IPR050639">
    <property type="entry name" value="SSR_resolvase"/>
</dbReference>
<dbReference type="GO" id="GO:0003677">
    <property type="term" value="F:DNA binding"/>
    <property type="evidence" value="ECO:0007669"/>
    <property type="project" value="UniProtKB-KW"/>
</dbReference>